<sequence>MACSSKEVLELVPYNGCAHGHCPQAGLNYRPSLTKRVLYH</sequence>
<evidence type="ECO:0000313" key="2">
    <source>
        <dbReference type="Proteomes" id="UP001162060"/>
    </source>
</evidence>
<accession>A0AAV1VNT6</accession>
<organism evidence="1 2">
    <name type="scientific">Peronospora matthiolae</name>
    <dbReference type="NCBI Taxonomy" id="2874970"/>
    <lineage>
        <taxon>Eukaryota</taxon>
        <taxon>Sar</taxon>
        <taxon>Stramenopiles</taxon>
        <taxon>Oomycota</taxon>
        <taxon>Peronosporomycetes</taxon>
        <taxon>Peronosporales</taxon>
        <taxon>Peronosporaceae</taxon>
        <taxon>Peronospora</taxon>
    </lineage>
</organism>
<dbReference type="EMBL" id="CAKLBY020000389">
    <property type="protein sequence ID" value="CAK7947944.1"/>
    <property type="molecule type" value="Genomic_DNA"/>
</dbReference>
<dbReference type="Proteomes" id="UP001162060">
    <property type="component" value="Unassembled WGS sequence"/>
</dbReference>
<comment type="caution">
    <text evidence="1">The sequence shown here is derived from an EMBL/GenBank/DDBJ whole genome shotgun (WGS) entry which is preliminary data.</text>
</comment>
<dbReference type="AlphaFoldDB" id="A0AAV1VNT6"/>
<proteinExistence type="predicted"/>
<gene>
    <name evidence="1" type="ORF">PM001_LOCUS33094</name>
</gene>
<evidence type="ECO:0000313" key="1">
    <source>
        <dbReference type="EMBL" id="CAK7947944.1"/>
    </source>
</evidence>
<protein>
    <submittedName>
        <fullName evidence="1">Uncharacterized protein</fullName>
    </submittedName>
</protein>
<name>A0AAV1VNT6_9STRA</name>
<reference evidence="1" key="1">
    <citation type="submission" date="2024-01" db="EMBL/GenBank/DDBJ databases">
        <authorList>
            <person name="Webb A."/>
        </authorList>
    </citation>
    <scope>NUCLEOTIDE SEQUENCE</scope>
    <source>
        <strain evidence="1">Pm1</strain>
    </source>
</reference>